<name>A0ABN8W0X6_9BACT</name>
<proteinExistence type="predicted"/>
<sequence>MTAFNISIFLEISKFKPNCKENKFTPLNSEKYCRGCAAKSRFMPNSGRAKQKGRMGYMGLFWQPTDIEKEGKSHTRST</sequence>
<organism evidence="1 2">
    <name type="scientific">Nitrospina watsonii</name>
    <dbReference type="NCBI Taxonomy" id="1323948"/>
    <lineage>
        <taxon>Bacteria</taxon>
        <taxon>Pseudomonadati</taxon>
        <taxon>Nitrospinota/Tectimicrobiota group</taxon>
        <taxon>Nitrospinota</taxon>
        <taxon>Nitrospinia</taxon>
        <taxon>Nitrospinales</taxon>
        <taxon>Nitrospinaceae</taxon>
        <taxon>Nitrospina</taxon>
    </lineage>
</organism>
<accession>A0ABN8W0X6</accession>
<reference evidence="1 2" key="1">
    <citation type="submission" date="2022-09" db="EMBL/GenBank/DDBJ databases">
        <authorList>
            <person name="Kop L."/>
        </authorList>
    </citation>
    <scope>NUCLEOTIDE SEQUENCE [LARGE SCALE GENOMIC DNA]</scope>
    <source>
        <strain evidence="1 2">347</strain>
    </source>
</reference>
<protein>
    <submittedName>
        <fullName evidence="1">Uncharacterized protein</fullName>
    </submittedName>
</protein>
<evidence type="ECO:0000313" key="1">
    <source>
        <dbReference type="EMBL" id="CAI2718509.1"/>
    </source>
</evidence>
<dbReference type="EMBL" id="OX336137">
    <property type="protein sequence ID" value="CAI2718509.1"/>
    <property type="molecule type" value="Genomic_DNA"/>
</dbReference>
<evidence type="ECO:0000313" key="2">
    <source>
        <dbReference type="Proteomes" id="UP001157733"/>
    </source>
</evidence>
<keyword evidence="2" id="KW-1185">Reference proteome</keyword>
<gene>
    <name evidence="1" type="ORF">NSPWAT_1650</name>
</gene>
<dbReference type="Proteomes" id="UP001157733">
    <property type="component" value="Chromosome"/>
</dbReference>